<dbReference type="Proteomes" id="UP000049472">
    <property type="component" value="Unassembled WGS sequence"/>
</dbReference>
<evidence type="ECO:0008006" key="5">
    <source>
        <dbReference type="Google" id="ProtNLM"/>
    </source>
</evidence>
<feature type="signal peptide" evidence="2">
    <location>
        <begin position="1"/>
        <end position="19"/>
    </location>
</feature>
<organism evidence="3 4">
    <name type="scientific">Agathobacter rectalis</name>
    <dbReference type="NCBI Taxonomy" id="39491"/>
    <lineage>
        <taxon>Bacteria</taxon>
        <taxon>Bacillati</taxon>
        <taxon>Bacillota</taxon>
        <taxon>Clostridia</taxon>
        <taxon>Lachnospirales</taxon>
        <taxon>Lachnospiraceae</taxon>
        <taxon>Agathobacter</taxon>
    </lineage>
</organism>
<name>A0A0M6WJF1_9FIRM</name>
<dbReference type="AlphaFoldDB" id="A0A0M6WJF1"/>
<accession>A0A0M6WJF1</accession>
<dbReference type="RefSeq" id="WP_055061700.1">
    <property type="nucleotide sequence ID" value="NZ_CVRQ01000018.1"/>
</dbReference>
<proteinExistence type="predicted"/>
<keyword evidence="4" id="KW-1185">Reference proteome</keyword>
<evidence type="ECO:0000256" key="1">
    <source>
        <dbReference type="SAM" id="MobiDB-lite"/>
    </source>
</evidence>
<protein>
    <recommendedName>
        <fullName evidence="5">Lipoprotein</fullName>
    </recommendedName>
</protein>
<dbReference type="PROSITE" id="PS51257">
    <property type="entry name" value="PROKAR_LIPOPROTEIN"/>
    <property type="match status" value="1"/>
</dbReference>
<keyword evidence="2" id="KW-0732">Signal</keyword>
<sequence>MNKKLSMLLPVIATCGLLAGCGTDYYTKDSTVFVAKNGSVVSTDVEDFDTAAYKQDDLQSYVDKSIDDYNKKNDGSVKLKKLTVEKKKASLTMSYASTDEYSDFNGTKLFSGTIAEALAAGYDFKTDFAAIDDGKAKKCESSKFLDENGYKVVVYEGSSNLHVKGKILYASVDKVKLVDDKTVAIGDKYSLLASQTTGTESVTESTEAVKTDATEGTENGADGSVSDDDILNSVKQDNEVTFDFDSEEDNSVPVSYITYVIYK</sequence>
<feature type="region of interest" description="Disordered" evidence="1">
    <location>
        <begin position="201"/>
        <end position="230"/>
    </location>
</feature>
<gene>
    <name evidence="3" type="ORF">T1815_14581</name>
</gene>
<evidence type="ECO:0000313" key="3">
    <source>
        <dbReference type="EMBL" id="CRL36935.1"/>
    </source>
</evidence>
<feature type="chain" id="PRO_5039715245" description="Lipoprotein" evidence="2">
    <location>
        <begin position="20"/>
        <end position="263"/>
    </location>
</feature>
<reference evidence="4" key="1">
    <citation type="submission" date="2015-05" db="EMBL/GenBank/DDBJ databases">
        <authorList>
            <consortium name="Pathogen Informatics"/>
        </authorList>
    </citation>
    <scope>NUCLEOTIDE SEQUENCE [LARGE SCALE GENOMIC DNA]</scope>
    <source>
        <strain evidence="4">T1-815</strain>
    </source>
</reference>
<evidence type="ECO:0000313" key="4">
    <source>
        <dbReference type="Proteomes" id="UP000049472"/>
    </source>
</evidence>
<dbReference type="EMBL" id="CVRQ01000018">
    <property type="protein sequence ID" value="CRL36935.1"/>
    <property type="molecule type" value="Genomic_DNA"/>
</dbReference>
<evidence type="ECO:0000256" key="2">
    <source>
        <dbReference type="SAM" id="SignalP"/>
    </source>
</evidence>